<dbReference type="AlphaFoldDB" id="A0A6V7WXQ8"/>
<evidence type="ECO:0000256" key="1">
    <source>
        <dbReference type="SAM" id="Phobius"/>
    </source>
</evidence>
<dbReference type="Proteomes" id="UP000580250">
    <property type="component" value="Unassembled WGS sequence"/>
</dbReference>
<keyword evidence="1" id="KW-1133">Transmembrane helix</keyword>
<keyword evidence="1" id="KW-0812">Transmembrane</keyword>
<name>A0A6V7WXQ8_MELEN</name>
<evidence type="ECO:0000313" key="2">
    <source>
        <dbReference type="EMBL" id="CAD2191527.1"/>
    </source>
</evidence>
<dbReference type="EMBL" id="CAJEWN010000885">
    <property type="protein sequence ID" value="CAD2191527.1"/>
    <property type="molecule type" value="Genomic_DNA"/>
</dbReference>
<proteinExistence type="predicted"/>
<comment type="caution">
    <text evidence="2">The sequence shown here is derived from an EMBL/GenBank/DDBJ whole genome shotgun (WGS) entry which is preliminary data.</text>
</comment>
<accession>A0A6V7WXQ8</accession>
<organism evidence="2 3">
    <name type="scientific">Meloidogyne enterolobii</name>
    <name type="common">Root-knot nematode worm</name>
    <name type="synonym">Meloidogyne mayaguensis</name>
    <dbReference type="NCBI Taxonomy" id="390850"/>
    <lineage>
        <taxon>Eukaryota</taxon>
        <taxon>Metazoa</taxon>
        <taxon>Ecdysozoa</taxon>
        <taxon>Nematoda</taxon>
        <taxon>Chromadorea</taxon>
        <taxon>Rhabditida</taxon>
        <taxon>Tylenchina</taxon>
        <taxon>Tylenchomorpha</taxon>
        <taxon>Tylenchoidea</taxon>
        <taxon>Meloidogynidae</taxon>
        <taxon>Meloidogyninae</taxon>
        <taxon>Meloidogyne</taxon>
    </lineage>
</organism>
<reference evidence="2 3" key="1">
    <citation type="submission" date="2020-08" db="EMBL/GenBank/DDBJ databases">
        <authorList>
            <person name="Koutsovoulos G."/>
            <person name="Danchin GJ E."/>
        </authorList>
    </citation>
    <scope>NUCLEOTIDE SEQUENCE [LARGE SCALE GENOMIC DNA]</scope>
</reference>
<protein>
    <submittedName>
        <fullName evidence="2">Uncharacterized protein</fullName>
    </submittedName>
</protein>
<keyword evidence="1" id="KW-0472">Membrane</keyword>
<sequence length="152" mass="16561">MGLLPIYRRSDHGAFAHLSPKRPWVFCPSIAEATMGLLPIYRRSDHGAFAHLSPKRPWVFCPSIAEATMGLLPIYRRSDHGAFNVAVAEVVAAAAAEVVAAAVVVAAVVAAAAKNWIRFSKIEKSKSCPQVILLPTLQKVNPQKKEKPRILL</sequence>
<gene>
    <name evidence="2" type="ORF">MENT_LOCUS44367</name>
</gene>
<feature type="transmembrane region" description="Helical" evidence="1">
    <location>
        <begin position="90"/>
        <end position="113"/>
    </location>
</feature>
<evidence type="ECO:0000313" key="3">
    <source>
        <dbReference type="Proteomes" id="UP000580250"/>
    </source>
</evidence>